<name>A0A1M6A8F0_9FLAO</name>
<dbReference type="NCBIfam" id="TIGR04131">
    <property type="entry name" value="Bac_Flav_CTERM"/>
    <property type="match status" value="1"/>
</dbReference>
<dbReference type="Proteomes" id="UP000184225">
    <property type="component" value="Unassembled WGS sequence"/>
</dbReference>
<dbReference type="EMBL" id="FQYY01000001">
    <property type="protein sequence ID" value="SHI32738.1"/>
    <property type="molecule type" value="Genomic_DNA"/>
</dbReference>
<keyword evidence="1" id="KW-0732">Signal</keyword>
<gene>
    <name evidence="2" type="ORF">SAMN04488096_101137</name>
</gene>
<proteinExistence type="predicted"/>
<protein>
    <submittedName>
        <fullName evidence="2">Gliding motility-associated C-terminal domain-containing protein</fullName>
    </submittedName>
</protein>
<dbReference type="Pfam" id="PF13585">
    <property type="entry name" value="CHU_C"/>
    <property type="match status" value="1"/>
</dbReference>
<evidence type="ECO:0000313" key="2">
    <source>
        <dbReference type="EMBL" id="SHI32738.1"/>
    </source>
</evidence>
<organism evidence="2 3">
    <name type="scientific">Mesonia phycicola</name>
    <dbReference type="NCBI Taxonomy" id="579105"/>
    <lineage>
        <taxon>Bacteria</taxon>
        <taxon>Pseudomonadati</taxon>
        <taxon>Bacteroidota</taxon>
        <taxon>Flavobacteriia</taxon>
        <taxon>Flavobacteriales</taxon>
        <taxon>Flavobacteriaceae</taxon>
        <taxon>Mesonia</taxon>
    </lineage>
</organism>
<accession>A0A1M6A8F0</accession>
<dbReference type="OrthoDB" id="9813840at2"/>
<reference evidence="2 3" key="1">
    <citation type="submission" date="2016-11" db="EMBL/GenBank/DDBJ databases">
        <authorList>
            <person name="Jaros S."/>
            <person name="Januszkiewicz K."/>
            <person name="Wedrychowicz H."/>
        </authorList>
    </citation>
    <scope>NUCLEOTIDE SEQUENCE [LARGE SCALE GENOMIC DNA]</scope>
    <source>
        <strain evidence="2 3">DSM 21425</strain>
    </source>
</reference>
<dbReference type="STRING" id="579105.SAMN04488096_101137"/>
<evidence type="ECO:0000313" key="3">
    <source>
        <dbReference type="Proteomes" id="UP000184225"/>
    </source>
</evidence>
<evidence type="ECO:0000256" key="1">
    <source>
        <dbReference type="SAM" id="SignalP"/>
    </source>
</evidence>
<dbReference type="InterPro" id="IPR026341">
    <property type="entry name" value="T9SS_type_B"/>
</dbReference>
<keyword evidence="3" id="KW-1185">Reference proteome</keyword>
<feature type="signal peptide" evidence="1">
    <location>
        <begin position="1"/>
        <end position="19"/>
    </location>
</feature>
<dbReference type="AlphaFoldDB" id="A0A1M6A8F0"/>
<dbReference type="RefSeq" id="WP_073147202.1">
    <property type="nucleotide sequence ID" value="NZ_FQYY01000001.1"/>
</dbReference>
<sequence>MKLYLPFLFTVLLCLSARAQEPNDCVNAIVICGNGSFSSNASGAGVQEVSGCTSEEHNSIWIKVDIVQSGKLGFDIIPENTSITVDYDFWVYGPNEDCSSLTTPIRCSTTNPEAAGQSNNYTGLGDANLEEFEGPGALGDSYVEWLDVVDGESYYIVIDRPIGNGGFEINWTGSAAQGTGAFPEPPEANSISDIEICSNTGSAIFDLDNLKSLVNSDLNNNTVEFYDSLADAVDSNNPLANNYTSTQAIKTIYTKVTNSITGCTSFSEFNLIINQVKDINISFSENPICAAKDVEIQFSGTANAYVEFQIDGGTVQEIQLDSSGNAQITQFVGQELNIETLYTYVEDVDGNVACSANQDGIFTVTIEPIQVGENLIDFYECDGDEDGKVLFNLTENDSLALGNLGDNFQVSYHYTQNHAVNGTNAITSPLAFENTQTLPQEIWVRVEDASFTDCNAVSSFLLDAYTDAPPSFEVSRSSLNFEEQHLITVSNITGIGTYEFRVGNGNWQPVDQITNTVTFAVEGGGQFTVTGRHTEGCGSSFTTVTFIDYPRFFTPNQDGINDTWNIIGLSGNNSNAEILIFDRFGKLLKSLAANSKGWDGTYHGKQMPSNDYWFLVKYKEVLAEGSIVTKTFKSNFSLIR</sequence>
<feature type="chain" id="PRO_5012861512" evidence="1">
    <location>
        <begin position="20"/>
        <end position="640"/>
    </location>
</feature>